<gene>
    <name evidence="2" type="ORF">S01H1_72774</name>
</gene>
<dbReference type="AlphaFoldDB" id="X0YMK5"/>
<name>X0YMK5_9ZZZZ</name>
<sequence>MEQDTIIKGLSVQRYFTKEGISPFENNYEKRSSVIKNPDGTTVFQMNDVEVPSTWTQVSTDILAQKYFRKAGVPLKNDDGELLLDENGKVITGSETSIKQVAHRIAGCWKHWG</sequence>
<accession>X0YMK5</accession>
<protein>
    <recommendedName>
        <fullName evidence="1">Ribonucleotide reductase class II vitamin B12-dependent N-terminal domain-containing protein</fullName>
    </recommendedName>
</protein>
<feature type="domain" description="Ribonucleotide reductase class II vitamin B12-dependent N-terminal" evidence="1">
    <location>
        <begin position="30"/>
        <end position="113"/>
    </location>
</feature>
<dbReference type="Pfam" id="PF08471">
    <property type="entry name" value="Ribonuc_red_2_N"/>
    <property type="match status" value="1"/>
</dbReference>
<dbReference type="GO" id="GO:0004748">
    <property type="term" value="F:ribonucleoside-diphosphate reductase activity, thioredoxin disulfide as acceptor"/>
    <property type="evidence" value="ECO:0007669"/>
    <property type="project" value="InterPro"/>
</dbReference>
<comment type="caution">
    <text evidence="2">The sequence shown here is derived from an EMBL/GenBank/DDBJ whole genome shotgun (WGS) entry which is preliminary data.</text>
</comment>
<dbReference type="GO" id="GO:0050897">
    <property type="term" value="F:cobalt ion binding"/>
    <property type="evidence" value="ECO:0007669"/>
    <property type="project" value="InterPro"/>
</dbReference>
<feature type="non-terminal residue" evidence="2">
    <location>
        <position position="113"/>
    </location>
</feature>
<proteinExistence type="predicted"/>
<reference evidence="2" key="1">
    <citation type="journal article" date="2014" name="Front. Microbiol.">
        <title>High frequency of phylogenetically diverse reductive dehalogenase-homologous genes in deep subseafloor sedimentary metagenomes.</title>
        <authorList>
            <person name="Kawai M."/>
            <person name="Futagami T."/>
            <person name="Toyoda A."/>
            <person name="Takaki Y."/>
            <person name="Nishi S."/>
            <person name="Hori S."/>
            <person name="Arai W."/>
            <person name="Tsubouchi T."/>
            <person name="Morono Y."/>
            <person name="Uchiyama I."/>
            <person name="Ito T."/>
            <person name="Fujiyama A."/>
            <person name="Inagaki F."/>
            <person name="Takami H."/>
        </authorList>
    </citation>
    <scope>NUCLEOTIDE SEQUENCE</scope>
    <source>
        <strain evidence="2">Expedition CK06-06</strain>
    </source>
</reference>
<evidence type="ECO:0000259" key="1">
    <source>
        <dbReference type="Pfam" id="PF08471"/>
    </source>
</evidence>
<evidence type="ECO:0000313" key="2">
    <source>
        <dbReference type="EMBL" id="GAG37936.1"/>
    </source>
</evidence>
<dbReference type="InterPro" id="IPR013678">
    <property type="entry name" value="RNR_2_N"/>
</dbReference>
<dbReference type="EMBL" id="BARS01048572">
    <property type="protein sequence ID" value="GAG37936.1"/>
    <property type="molecule type" value="Genomic_DNA"/>
</dbReference>
<organism evidence="2">
    <name type="scientific">marine sediment metagenome</name>
    <dbReference type="NCBI Taxonomy" id="412755"/>
    <lineage>
        <taxon>unclassified sequences</taxon>
        <taxon>metagenomes</taxon>
        <taxon>ecological metagenomes</taxon>
    </lineage>
</organism>